<dbReference type="ExpressionAtlas" id="A0A3L6G4J5">
    <property type="expression patterns" value="baseline and differential"/>
</dbReference>
<sequence>MAAIKKTKIVLAQPAVGAQPSRPPFFSRAPGSVRGAGDEAAYRASLRYRALHQDYQDLIKISFIPCVILMISRGSRL</sequence>
<gene>
    <name evidence="1" type="ORF">Zm00014a_024502</name>
</gene>
<proteinExistence type="predicted"/>
<dbReference type="Proteomes" id="UP000251960">
    <property type="component" value="Chromosome 10"/>
</dbReference>
<reference evidence="1 2" key="1">
    <citation type="journal article" date="2018" name="Nat. Genet.">
        <title>Extensive intraspecific gene order and gene structural variations between Mo17 and other maize genomes.</title>
        <authorList>
            <person name="Sun S."/>
            <person name="Zhou Y."/>
            <person name="Chen J."/>
            <person name="Shi J."/>
            <person name="Zhao H."/>
            <person name="Zhao H."/>
            <person name="Song W."/>
            <person name="Zhang M."/>
            <person name="Cui Y."/>
            <person name="Dong X."/>
            <person name="Liu H."/>
            <person name="Ma X."/>
            <person name="Jiao Y."/>
            <person name="Wang B."/>
            <person name="Wei X."/>
            <person name="Stein J.C."/>
            <person name="Glaubitz J.C."/>
            <person name="Lu F."/>
            <person name="Yu G."/>
            <person name="Liang C."/>
            <person name="Fengler K."/>
            <person name="Li B."/>
            <person name="Rafalski A."/>
            <person name="Schnable P.S."/>
            <person name="Ware D.H."/>
            <person name="Buckler E.S."/>
            <person name="Lai J."/>
        </authorList>
    </citation>
    <scope>NUCLEOTIDE SEQUENCE [LARGE SCALE GENOMIC DNA]</scope>
    <source>
        <strain evidence="2">cv. Missouri 17</strain>
        <tissue evidence="1">Seedling</tissue>
    </source>
</reference>
<accession>A0A3L6G4J5</accession>
<evidence type="ECO:0000313" key="2">
    <source>
        <dbReference type="Proteomes" id="UP000251960"/>
    </source>
</evidence>
<accession>A0A3L6G936</accession>
<dbReference type="EMBL" id="NCVQ01000002">
    <property type="protein sequence ID" value="PWZ43514.1"/>
    <property type="molecule type" value="Genomic_DNA"/>
</dbReference>
<dbReference type="AlphaFoldDB" id="A0A3L6G4J5"/>
<organism evidence="1">
    <name type="scientific">Zea mays</name>
    <name type="common">Maize</name>
    <dbReference type="NCBI Taxonomy" id="4577"/>
    <lineage>
        <taxon>Eukaryota</taxon>
        <taxon>Viridiplantae</taxon>
        <taxon>Streptophyta</taxon>
        <taxon>Embryophyta</taxon>
        <taxon>Tracheophyta</taxon>
        <taxon>Spermatophyta</taxon>
        <taxon>Magnoliopsida</taxon>
        <taxon>Liliopsida</taxon>
        <taxon>Poales</taxon>
        <taxon>Poaceae</taxon>
        <taxon>PACMAD clade</taxon>
        <taxon>Panicoideae</taxon>
        <taxon>Andropogonodae</taxon>
        <taxon>Andropogoneae</taxon>
        <taxon>Tripsacinae</taxon>
        <taxon>Zea</taxon>
    </lineage>
</organism>
<evidence type="ECO:0000313" key="1">
    <source>
        <dbReference type="EMBL" id="PWZ43515.1"/>
    </source>
</evidence>
<protein>
    <submittedName>
        <fullName evidence="1">Uncharacterized protein</fullName>
    </submittedName>
</protein>
<dbReference type="EMBL" id="NCVQ01000002">
    <property type="protein sequence ID" value="PWZ43515.1"/>
    <property type="molecule type" value="Genomic_DNA"/>
</dbReference>
<name>A0A3L6G4J5_MAIZE</name>
<comment type="caution">
    <text evidence="1">The sequence shown here is derived from an EMBL/GenBank/DDBJ whole genome shotgun (WGS) entry which is preliminary data.</text>
</comment>